<dbReference type="Pfam" id="PF13302">
    <property type="entry name" value="Acetyltransf_3"/>
    <property type="match status" value="1"/>
</dbReference>
<reference evidence="2" key="2">
    <citation type="submission" date="2023-01" db="EMBL/GenBank/DDBJ databases">
        <title>Draft genome sequence of Paraferrimonas sedimenticola strain NBRC 101628.</title>
        <authorList>
            <person name="Sun Q."/>
            <person name="Mori K."/>
        </authorList>
    </citation>
    <scope>NUCLEOTIDE SEQUENCE</scope>
    <source>
        <strain evidence="2">NBRC 101628</strain>
    </source>
</reference>
<name>A0AA37W205_9GAMM</name>
<dbReference type="SUPFAM" id="SSF55729">
    <property type="entry name" value="Acyl-CoA N-acyltransferases (Nat)"/>
    <property type="match status" value="1"/>
</dbReference>
<protein>
    <submittedName>
        <fullName evidence="2">N-acetyltransferase</fullName>
    </submittedName>
</protein>
<proteinExistence type="predicted"/>
<sequence>MDKSCPSPRQELRFERLALADAEFVFRLYNQVSFKRFIGDKHLHSIKDAQNYLAKQLMPPYSKHGMGLYKVVREQDNEALGICGLVKRPQLPSVDLGFGYLDQHCGKGYAHIAAKAWLDFARDELRLDSLLAITLKDNHACLKLLTKLGFSDTGIKDAEVPELLRLSVSLK</sequence>
<dbReference type="GO" id="GO:0016747">
    <property type="term" value="F:acyltransferase activity, transferring groups other than amino-acyl groups"/>
    <property type="evidence" value="ECO:0007669"/>
    <property type="project" value="InterPro"/>
</dbReference>
<evidence type="ECO:0000313" key="2">
    <source>
        <dbReference type="EMBL" id="GLP97243.1"/>
    </source>
</evidence>
<evidence type="ECO:0000313" key="3">
    <source>
        <dbReference type="Proteomes" id="UP001161422"/>
    </source>
</evidence>
<reference evidence="2" key="1">
    <citation type="journal article" date="2014" name="Int. J. Syst. Evol. Microbiol.">
        <title>Complete genome sequence of Corynebacterium casei LMG S-19264T (=DSM 44701T), isolated from a smear-ripened cheese.</title>
        <authorList>
            <consortium name="US DOE Joint Genome Institute (JGI-PGF)"/>
            <person name="Walter F."/>
            <person name="Albersmeier A."/>
            <person name="Kalinowski J."/>
            <person name="Ruckert C."/>
        </authorList>
    </citation>
    <scope>NUCLEOTIDE SEQUENCE</scope>
    <source>
        <strain evidence="2">NBRC 101628</strain>
    </source>
</reference>
<gene>
    <name evidence="2" type="ORF">GCM10007895_25500</name>
</gene>
<dbReference type="InterPro" id="IPR016181">
    <property type="entry name" value="Acyl_CoA_acyltransferase"/>
</dbReference>
<dbReference type="InterPro" id="IPR000182">
    <property type="entry name" value="GNAT_dom"/>
</dbReference>
<organism evidence="2 3">
    <name type="scientific">Paraferrimonas sedimenticola</name>
    <dbReference type="NCBI Taxonomy" id="375674"/>
    <lineage>
        <taxon>Bacteria</taxon>
        <taxon>Pseudomonadati</taxon>
        <taxon>Pseudomonadota</taxon>
        <taxon>Gammaproteobacteria</taxon>
        <taxon>Alteromonadales</taxon>
        <taxon>Ferrimonadaceae</taxon>
        <taxon>Paraferrimonas</taxon>
    </lineage>
</organism>
<dbReference type="PANTHER" id="PTHR43792">
    <property type="entry name" value="GNAT FAMILY, PUTATIVE (AFU_ORTHOLOGUE AFUA_3G00765)-RELATED-RELATED"/>
    <property type="match status" value="1"/>
</dbReference>
<dbReference type="AlphaFoldDB" id="A0AA37W205"/>
<dbReference type="RefSeq" id="WP_095504896.1">
    <property type="nucleotide sequence ID" value="NZ_BSNC01000006.1"/>
</dbReference>
<dbReference type="Proteomes" id="UP001161422">
    <property type="component" value="Unassembled WGS sequence"/>
</dbReference>
<accession>A0AA37W205</accession>
<dbReference type="EMBL" id="BSNC01000006">
    <property type="protein sequence ID" value="GLP97243.1"/>
    <property type="molecule type" value="Genomic_DNA"/>
</dbReference>
<dbReference type="InterPro" id="IPR051531">
    <property type="entry name" value="N-acetyltransferase"/>
</dbReference>
<keyword evidence="3" id="KW-1185">Reference proteome</keyword>
<dbReference type="PROSITE" id="PS51186">
    <property type="entry name" value="GNAT"/>
    <property type="match status" value="1"/>
</dbReference>
<dbReference type="PANTHER" id="PTHR43792:SF1">
    <property type="entry name" value="N-ACETYLTRANSFERASE DOMAIN-CONTAINING PROTEIN"/>
    <property type="match status" value="1"/>
</dbReference>
<feature type="domain" description="N-acetyltransferase" evidence="1">
    <location>
        <begin position="12"/>
        <end position="171"/>
    </location>
</feature>
<dbReference type="Gene3D" id="3.40.630.30">
    <property type="match status" value="1"/>
</dbReference>
<evidence type="ECO:0000259" key="1">
    <source>
        <dbReference type="PROSITE" id="PS51186"/>
    </source>
</evidence>
<comment type="caution">
    <text evidence="2">The sequence shown here is derived from an EMBL/GenBank/DDBJ whole genome shotgun (WGS) entry which is preliminary data.</text>
</comment>